<dbReference type="PROSITE" id="PS51925">
    <property type="entry name" value="SWIB_MDM2"/>
    <property type="match status" value="1"/>
</dbReference>
<dbReference type="SUPFAM" id="SSF159042">
    <property type="entry name" value="Plus3-like"/>
    <property type="match status" value="1"/>
</dbReference>
<feature type="domain" description="Plus3" evidence="2">
    <location>
        <begin position="361"/>
        <end position="481"/>
    </location>
</feature>
<dbReference type="InterPro" id="IPR003121">
    <property type="entry name" value="SWIB_MDM2_domain"/>
</dbReference>
<feature type="domain" description="DM2" evidence="3">
    <location>
        <begin position="225"/>
        <end position="308"/>
    </location>
</feature>
<dbReference type="InterPro" id="IPR036885">
    <property type="entry name" value="SWIB_MDM2_dom_sf"/>
</dbReference>
<feature type="compositionally biased region" description="Acidic residues" evidence="1">
    <location>
        <begin position="172"/>
        <end position="191"/>
    </location>
</feature>
<dbReference type="Proteomes" id="UP000325577">
    <property type="component" value="Linkage Group LG16"/>
</dbReference>
<dbReference type="CDD" id="cd10567">
    <property type="entry name" value="SWIB-MDM2_like"/>
    <property type="match status" value="1"/>
</dbReference>
<reference evidence="4 5" key="1">
    <citation type="submission" date="2019-09" db="EMBL/GenBank/DDBJ databases">
        <title>A chromosome-level genome assembly of the Chinese tupelo Nyssa sinensis.</title>
        <authorList>
            <person name="Yang X."/>
            <person name="Kang M."/>
            <person name="Yang Y."/>
            <person name="Xiong H."/>
            <person name="Wang M."/>
            <person name="Zhang Z."/>
            <person name="Wang Z."/>
            <person name="Wu H."/>
            <person name="Ma T."/>
            <person name="Liu J."/>
            <person name="Xi Z."/>
        </authorList>
    </citation>
    <scope>NUCLEOTIDE SEQUENCE [LARGE SCALE GENOMIC DNA]</scope>
    <source>
        <strain evidence="4">J267</strain>
        <tissue evidence="4">Leaf</tissue>
    </source>
</reference>
<dbReference type="AlphaFoldDB" id="A0A5J5B1N4"/>
<dbReference type="GO" id="GO:0003677">
    <property type="term" value="F:DNA binding"/>
    <property type="evidence" value="ECO:0007669"/>
    <property type="project" value="InterPro"/>
</dbReference>
<dbReference type="Gene3D" id="3.90.70.200">
    <property type="entry name" value="Plus-3 domain"/>
    <property type="match status" value="1"/>
</dbReference>
<evidence type="ECO:0000313" key="5">
    <source>
        <dbReference type="Proteomes" id="UP000325577"/>
    </source>
</evidence>
<dbReference type="SUPFAM" id="SSF47592">
    <property type="entry name" value="SWIB/MDM2 domain"/>
    <property type="match status" value="1"/>
</dbReference>
<keyword evidence="5" id="KW-1185">Reference proteome</keyword>
<dbReference type="EMBL" id="CM018039">
    <property type="protein sequence ID" value="KAA8536609.1"/>
    <property type="molecule type" value="Genomic_DNA"/>
</dbReference>
<dbReference type="SMART" id="SM00719">
    <property type="entry name" value="Plus3"/>
    <property type="match status" value="1"/>
</dbReference>
<feature type="region of interest" description="Disordered" evidence="1">
    <location>
        <begin position="166"/>
        <end position="196"/>
    </location>
</feature>
<evidence type="ECO:0000259" key="2">
    <source>
        <dbReference type="PROSITE" id="PS51360"/>
    </source>
</evidence>
<name>A0A5J5B1N4_9ASTE</name>
<protein>
    <submittedName>
        <fullName evidence="4">Uncharacterized protein</fullName>
    </submittedName>
</protein>
<dbReference type="InterPro" id="IPR004343">
    <property type="entry name" value="Plus-3_dom"/>
</dbReference>
<accession>A0A5J5B1N4</accession>
<dbReference type="PANTHER" id="PTHR46851">
    <property type="entry name" value="OS01G0884500 PROTEIN"/>
    <property type="match status" value="1"/>
</dbReference>
<dbReference type="InterPro" id="IPR045894">
    <property type="entry name" value="At5g08430-like"/>
</dbReference>
<dbReference type="InterPro" id="IPR036128">
    <property type="entry name" value="Plus3-like_sf"/>
</dbReference>
<dbReference type="Gene3D" id="1.10.245.10">
    <property type="entry name" value="SWIB/MDM2 domain"/>
    <property type="match status" value="1"/>
</dbReference>
<dbReference type="PANTHER" id="PTHR46851:SF22">
    <property type="entry name" value="ZINC ION BINDING _ DNA BINDING PROTEIN"/>
    <property type="match status" value="1"/>
</dbReference>
<dbReference type="Pfam" id="PF03126">
    <property type="entry name" value="Plus-3"/>
    <property type="match status" value="1"/>
</dbReference>
<gene>
    <name evidence="4" type="ORF">F0562_029087</name>
</gene>
<evidence type="ECO:0000256" key="1">
    <source>
        <dbReference type="SAM" id="MobiDB-lite"/>
    </source>
</evidence>
<dbReference type="OrthoDB" id="1870062at2759"/>
<proteinExistence type="predicted"/>
<organism evidence="4 5">
    <name type="scientific">Nyssa sinensis</name>
    <dbReference type="NCBI Taxonomy" id="561372"/>
    <lineage>
        <taxon>Eukaryota</taxon>
        <taxon>Viridiplantae</taxon>
        <taxon>Streptophyta</taxon>
        <taxon>Embryophyta</taxon>
        <taxon>Tracheophyta</taxon>
        <taxon>Spermatophyta</taxon>
        <taxon>Magnoliopsida</taxon>
        <taxon>eudicotyledons</taxon>
        <taxon>Gunneridae</taxon>
        <taxon>Pentapetalae</taxon>
        <taxon>asterids</taxon>
        <taxon>Cornales</taxon>
        <taxon>Nyssaceae</taxon>
        <taxon>Nyssa</taxon>
    </lineage>
</organism>
<evidence type="ECO:0000313" key="4">
    <source>
        <dbReference type="EMBL" id="KAA8536609.1"/>
    </source>
</evidence>
<dbReference type="Pfam" id="PF02201">
    <property type="entry name" value="SWIB"/>
    <property type="match status" value="1"/>
</dbReference>
<sequence>MKGTKKIQKKEEIAEDWCFVCKDGGLLLVCDYKHENLDSSPSHLSVGNPCCYIQLNETLFLKPYVVVFRTPKFHCFCCPNAVCQRCITAAEFVHVRGKKGFCNNCLKLALLVEENLDVDSDGDMVDFKDRETYEFLFMEYWEIIKEQEGLTLENLHSADAQLKKGKSYMNDSDSDDSDKGEEEEEEEEQISDCDNRADIEEHMPVCKRKGSMGKHSMKRKAKSKSEDFIGWGSKSLLQFLASIGKDTGQKLSQHDVASIINGYINENKLFHPEIKKKVICDARLQSFLGRKKVNRNRIHDLLEAHFSENLEQSEEDEFGYNSEDKDENALVACKRQRSLAADRKSQKKEVVFDAPESCFASFVTENIKLVYLKRSLVQELFRQPETFESKVTGSFVRVKSDPNDYFQRNSHQLAQVTARNTKGYIKLTADRQQRLGRILHSTSRHHHSVLSTENLVKAGLIQSPDMDLRKQVLSGFRPLRKKRAAVGEPTAAISAKLEKVLLWRGP</sequence>
<evidence type="ECO:0000259" key="3">
    <source>
        <dbReference type="PROSITE" id="PS51925"/>
    </source>
</evidence>
<dbReference type="PROSITE" id="PS51360">
    <property type="entry name" value="PLUS3"/>
    <property type="match status" value="1"/>
</dbReference>